<name>A0A6J3M5E7_9PEZI</name>
<gene>
    <name evidence="3" type="ORF">K489DRAFT_224789</name>
</gene>
<feature type="compositionally biased region" description="Acidic residues" evidence="1">
    <location>
        <begin position="87"/>
        <end position="98"/>
    </location>
</feature>
<feature type="compositionally biased region" description="Basic residues" evidence="1">
    <location>
        <begin position="106"/>
        <end position="131"/>
    </location>
</feature>
<reference evidence="3" key="1">
    <citation type="submission" date="2020-01" db="EMBL/GenBank/DDBJ databases">
        <authorList>
            <consortium name="DOE Joint Genome Institute"/>
            <person name="Haridas S."/>
            <person name="Albert R."/>
            <person name="Binder M."/>
            <person name="Bloem J."/>
            <person name="Labutti K."/>
            <person name="Salamov A."/>
            <person name="Andreopoulos B."/>
            <person name="Baker S.E."/>
            <person name="Barry K."/>
            <person name="Bills G."/>
            <person name="Bluhm B.H."/>
            <person name="Cannon C."/>
            <person name="Castanera R."/>
            <person name="Culley D.E."/>
            <person name="Daum C."/>
            <person name="Ezra D."/>
            <person name="Gonzalez J.B."/>
            <person name="Henrissat B."/>
            <person name="Kuo A."/>
            <person name="Liang C."/>
            <person name="Lipzen A."/>
            <person name="Lutzoni F."/>
            <person name="Magnuson J."/>
            <person name="Mondo S."/>
            <person name="Nolan M."/>
            <person name="Ohm R."/>
            <person name="Pangilinan J."/>
            <person name="Park H.-J."/>
            <person name="Ramirez L."/>
            <person name="Alfaro M."/>
            <person name="Sun H."/>
            <person name="Tritt A."/>
            <person name="Yoshinaga Y."/>
            <person name="Zwiers L.-H."/>
            <person name="Turgeon B.G."/>
            <person name="Goodwin S.B."/>
            <person name="Spatafora J.W."/>
            <person name="Crous P.W."/>
            <person name="Grigoriev I.V."/>
        </authorList>
    </citation>
    <scope>NUCLEOTIDE SEQUENCE</scope>
    <source>
        <strain evidence="3">CBS 342.82</strain>
    </source>
</reference>
<reference evidence="3" key="3">
    <citation type="submission" date="2025-08" db="UniProtKB">
        <authorList>
            <consortium name="RefSeq"/>
        </authorList>
    </citation>
    <scope>IDENTIFICATION</scope>
    <source>
        <strain evidence="3">CBS 342.82</strain>
    </source>
</reference>
<dbReference type="AlphaFoldDB" id="A0A6J3M5E7"/>
<dbReference type="GeneID" id="54357561"/>
<sequence>MVQSHASESLELYNQHSPRCRAHRDGAVGCYVRYYVRYCTRIPRVYTRRREPEKAPEKSRRIREVRLGTRPVHVQERWCSANGKDEEAMEGEAEEEEERERSGNRSGRHRQKREKRRSRITHTHTHLHVCTKHNLCP</sequence>
<protein>
    <submittedName>
        <fullName evidence="3">Uncharacterized protein</fullName>
    </submittedName>
</protein>
<feature type="region of interest" description="Disordered" evidence="1">
    <location>
        <begin position="79"/>
        <end position="137"/>
    </location>
</feature>
<organism evidence="3">
    <name type="scientific">Dissoconium aciculare CBS 342.82</name>
    <dbReference type="NCBI Taxonomy" id="1314786"/>
    <lineage>
        <taxon>Eukaryota</taxon>
        <taxon>Fungi</taxon>
        <taxon>Dikarya</taxon>
        <taxon>Ascomycota</taxon>
        <taxon>Pezizomycotina</taxon>
        <taxon>Dothideomycetes</taxon>
        <taxon>Dothideomycetidae</taxon>
        <taxon>Mycosphaerellales</taxon>
        <taxon>Dissoconiaceae</taxon>
        <taxon>Dissoconium</taxon>
    </lineage>
</organism>
<dbReference type="RefSeq" id="XP_033460139.1">
    <property type="nucleotide sequence ID" value="XM_033599762.1"/>
</dbReference>
<evidence type="ECO:0000256" key="1">
    <source>
        <dbReference type="SAM" id="MobiDB-lite"/>
    </source>
</evidence>
<dbReference type="Proteomes" id="UP000504637">
    <property type="component" value="Unplaced"/>
</dbReference>
<keyword evidence="2" id="KW-1185">Reference proteome</keyword>
<evidence type="ECO:0000313" key="2">
    <source>
        <dbReference type="Proteomes" id="UP000504637"/>
    </source>
</evidence>
<feature type="region of interest" description="Disordered" evidence="1">
    <location>
        <begin position="48"/>
        <end position="67"/>
    </location>
</feature>
<proteinExistence type="predicted"/>
<reference evidence="3" key="2">
    <citation type="submission" date="2020-04" db="EMBL/GenBank/DDBJ databases">
        <authorList>
            <consortium name="NCBI Genome Project"/>
        </authorList>
    </citation>
    <scope>NUCLEOTIDE SEQUENCE</scope>
    <source>
        <strain evidence="3">CBS 342.82</strain>
    </source>
</reference>
<evidence type="ECO:0000313" key="3">
    <source>
        <dbReference type="RefSeq" id="XP_033460139.1"/>
    </source>
</evidence>
<accession>A0A6J3M5E7</accession>